<dbReference type="PATRIC" id="fig|1079.7.peg.602"/>
<dbReference type="AlphaFoldDB" id="A0A0S4Q254"/>
<keyword evidence="2" id="KW-0067">ATP-binding</keyword>
<dbReference type="Proteomes" id="UP000065734">
    <property type="component" value="Chromosome I"/>
</dbReference>
<dbReference type="GO" id="GO:0005524">
    <property type="term" value="F:ATP binding"/>
    <property type="evidence" value="ECO:0007669"/>
    <property type="project" value="UniProtKB-UniRule"/>
</dbReference>
<feature type="binding site" evidence="2">
    <location>
        <begin position="15"/>
        <end position="22"/>
    </location>
    <ligand>
        <name>ATP</name>
        <dbReference type="ChEBI" id="CHEBI:30616"/>
    </ligand>
</feature>
<comment type="catalytic activity">
    <reaction evidence="2">
        <text>1,6-anhydro-N-acetyl-beta-muramate + ATP + H2O = N-acetyl-D-muramate 6-phosphate + ADP + H(+)</text>
        <dbReference type="Rhea" id="RHEA:24952"/>
        <dbReference type="ChEBI" id="CHEBI:15377"/>
        <dbReference type="ChEBI" id="CHEBI:15378"/>
        <dbReference type="ChEBI" id="CHEBI:30616"/>
        <dbReference type="ChEBI" id="CHEBI:58690"/>
        <dbReference type="ChEBI" id="CHEBI:58722"/>
        <dbReference type="ChEBI" id="CHEBI:456216"/>
        <dbReference type="EC" id="2.7.1.170"/>
    </reaction>
</comment>
<dbReference type="EC" id="2.7.1.170" evidence="2"/>
<dbReference type="Pfam" id="PF03702">
    <property type="entry name" value="AnmK"/>
    <property type="match status" value="1"/>
</dbReference>
<keyword evidence="2" id="KW-0547">Nucleotide-binding</keyword>
<accession>A0A0S4Q254</accession>
<proteinExistence type="inferred from homology"/>
<dbReference type="UniPathway" id="UPA00544"/>
<evidence type="ECO:0000256" key="2">
    <source>
        <dbReference type="HAMAP-Rule" id="MF_01270"/>
    </source>
</evidence>
<gene>
    <name evidence="2 3" type="primary">anmK</name>
    <name evidence="3" type="ORF">BVIRIDIS_05700</name>
</gene>
<keyword evidence="4" id="KW-1185">Reference proteome</keyword>
<dbReference type="STRING" id="1079.BVIR_1127"/>
<keyword evidence="2 3" id="KW-0418">Kinase</keyword>
<comment type="similarity">
    <text evidence="2">Belongs to the anhydro-N-acetylmuramic acid kinase family.</text>
</comment>
<evidence type="ECO:0000313" key="4">
    <source>
        <dbReference type="Proteomes" id="UP000065734"/>
    </source>
</evidence>
<dbReference type="GO" id="GO:0009254">
    <property type="term" value="P:peptidoglycan turnover"/>
    <property type="evidence" value="ECO:0007669"/>
    <property type="project" value="UniProtKB-UniRule"/>
</dbReference>
<dbReference type="GO" id="GO:0006040">
    <property type="term" value="P:amino sugar metabolic process"/>
    <property type="evidence" value="ECO:0007669"/>
    <property type="project" value="InterPro"/>
</dbReference>
<evidence type="ECO:0000313" key="3">
    <source>
        <dbReference type="EMBL" id="CUU41577.1"/>
    </source>
</evidence>
<name>A0A0S4Q254_BLAVI</name>
<comment type="pathway">
    <text evidence="2">Amino-sugar metabolism; 1,6-anhydro-N-acetylmuramate degradation.</text>
</comment>
<dbReference type="GO" id="GO:0016773">
    <property type="term" value="F:phosphotransferase activity, alcohol group as acceptor"/>
    <property type="evidence" value="ECO:0007669"/>
    <property type="project" value="UniProtKB-UniRule"/>
</dbReference>
<sequence length="388" mass="40437">MPDDMVRGALGLMSGTSLDGVDVAYLMTDGKRVRAFGPTGYRPFAAAERKILRAALDDANDLVDRTARPGALAEAEAIVTRASAEAVEAWQIANRAWLAVEGGRSGAPAPPPVDVVGFHGQTVLHRPEARLTVQLGDGRALAERLGLPVVYDFRAADVAAGGQGAPLVPVFHRALARDVDRPQPLAILNLGGVANVTAIDGDADPVACDVGPGNALIDDFVTDRTGAAMDAGGKLAAAGRVDEDAVRRLLGMHFFTLPPPKSLDRNAFKVAAKVHGGLARASLEDGAATLTAFTAAAVARVVPHLKRPPKSWIVAGGGAHNPTLLRMLAERLAPARVETAERAGWSSDHMEAQAFAFLAVRALDRLPLSYPSTTGVPVPMTGGVVARP</sequence>
<comment type="pathway">
    <text evidence="2">Cell wall biogenesis; peptidoglycan recycling.</text>
</comment>
<dbReference type="GO" id="GO:0097175">
    <property type="term" value="P:1,6-anhydro-N-acetyl-beta-muramic acid catabolic process"/>
    <property type="evidence" value="ECO:0007669"/>
    <property type="project" value="UniProtKB-UniRule"/>
</dbReference>
<evidence type="ECO:0000256" key="1">
    <source>
        <dbReference type="ARBA" id="ARBA00023277"/>
    </source>
</evidence>
<dbReference type="EMBL" id="LN907867">
    <property type="protein sequence ID" value="CUU41577.1"/>
    <property type="molecule type" value="Genomic_DNA"/>
</dbReference>
<organism evidence="3 4">
    <name type="scientific">Blastochloris viridis</name>
    <name type="common">Rhodopseudomonas viridis</name>
    <dbReference type="NCBI Taxonomy" id="1079"/>
    <lineage>
        <taxon>Bacteria</taxon>
        <taxon>Pseudomonadati</taxon>
        <taxon>Pseudomonadota</taxon>
        <taxon>Alphaproteobacteria</taxon>
        <taxon>Hyphomicrobiales</taxon>
        <taxon>Blastochloridaceae</taxon>
        <taxon>Blastochloris</taxon>
    </lineage>
</organism>
<keyword evidence="1 2" id="KW-0119">Carbohydrate metabolism</keyword>
<protein>
    <recommendedName>
        <fullName evidence="2">Anhydro-N-acetylmuramic acid kinase</fullName>
        <ecNumber evidence="2">2.7.1.170</ecNumber>
    </recommendedName>
    <alternativeName>
        <fullName evidence="2">AnhMurNAc kinase</fullName>
    </alternativeName>
</protein>
<dbReference type="PANTHER" id="PTHR30605:SF0">
    <property type="entry name" value="ANHYDRO-N-ACETYLMURAMIC ACID KINASE"/>
    <property type="match status" value="1"/>
</dbReference>
<dbReference type="UniPathway" id="UPA00343"/>
<dbReference type="PANTHER" id="PTHR30605">
    <property type="entry name" value="ANHYDRO-N-ACETYLMURAMIC ACID KINASE"/>
    <property type="match status" value="1"/>
</dbReference>
<dbReference type="Gene3D" id="3.30.420.40">
    <property type="match status" value="2"/>
</dbReference>
<dbReference type="InterPro" id="IPR005338">
    <property type="entry name" value="Anhydro_N_Ac-Mur_kinase"/>
</dbReference>
<dbReference type="SUPFAM" id="SSF53067">
    <property type="entry name" value="Actin-like ATPase domain"/>
    <property type="match status" value="1"/>
</dbReference>
<keyword evidence="2 3" id="KW-0808">Transferase</keyword>
<comment type="function">
    <text evidence="2">Catalyzes the specific phosphorylation of 1,6-anhydro-N-acetylmuramic acid (anhMurNAc) with the simultaneous cleavage of the 1,6-anhydro ring, generating MurNAc-6-P. Is required for the utilization of anhMurNAc either imported from the medium or derived from its own cell wall murein, and thus plays a role in cell wall recycling.</text>
</comment>
<dbReference type="GO" id="GO:0016301">
    <property type="term" value="F:kinase activity"/>
    <property type="evidence" value="ECO:0007669"/>
    <property type="project" value="UniProtKB-KW"/>
</dbReference>
<reference evidence="4" key="1">
    <citation type="journal article" date="2016" name="Genome Announc.">
        <title>Revised genome sequence of the purple photosynthetic bacterium Blastochloris viridis.</title>
        <authorList>
            <person name="Liu L.N."/>
            <person name="Faulkner M."/>
            <person name="Liu X."/>
            <person name="Huang F."/>
            <person name="Darby A.C."/>
            <person name="Hall N."/>
        </authorList>
    </citation>
    <scope>NUCLEOTIDE SEQUENCE [LARGE SCALE GENOMIC DNA]</scope>
    <source>
        <strain evidence="4">ATCC 19567 / DSM 133 / F</strain>
    </source>
</reference>
<dbReference type="NCBIfam" id="NF007141">
    <property type="entry name" value="PRK09585.1-5"/>
    <property type="match status" value="1"/>
</dbReference>
<dbReference type="InterPro" id="IPR043129">
    <property type="entry name" value="ATPase_NBD"/>
</dbReference>
<dbReference type="HAMAP" id="MF_01270">
    <property type="entry name" value="AnhMurNAc_kinase"/>
    <property type="match status" value="1"/>
</dbReference>